<organism evidence="2 3">
    <name type="scientific">Oncorhynchus mykiss</name>
    <name type="common">Rainbow trout</name>
    <name type="synonym">Salmo gairdneri</name>
    <dbReference type="NCBI Taxonomy" id="8022"/>
    <lineage>
        <taxon>Eukaryota</taxon>
        <taxon>Metazoa</taxon>
        <taxon>Chordata</taxon>
        <taxon>Craniata</taxon>
        <taxon>Vertebrata</taxon>
        <taxon>Euteleostomi</taxon>
        <taxon>Actinopterygii</taxon>
        <taxon>Neopterygii</taxon>
        <taxon>Teleostei</taxon>
        <taxon>Protacanthopterygii</taxon>
        <taxon>Salmoniformes</taxon>
        <taxon>Salmonidae</taxon>
        <taxon>Salmoninae</taxon>
        <taxon>Oncorhynchus</taxon>
    </lineage>
</organism>
<reference evidence="2" key="1">
    <citation type="journal article" date="2014" name="Nat. Commun.">
        <title>The rainbow trout genome provides novel insights into evolution after whole-genome duplication in vertebrates.</title>
        <authorList>
            <person name="Berthelot C."/>
            <person name="Brunet F."/>
            <person name="Chalopin D."/>
            <person name="Juanchich A."/>
            <person name="Bernard M."/>
            <person name="Noel B."/>
            <person name="Bento P."/>
            <person name="Da Silva C."/>
            <person name="Labadie K."/>
            <person name="Alberti A."/>
            <person name="Aury J.M."/>
            <person name="Louis A."/>
            <person name="Dehais P."/>
            <person name="Bardou P."/>
            <person name="Montfort J."/>
            <person name="Klopp C."/>
            <person name="Cabau C."/>
            <person name="Gaspin C."/>
            <person name="Thorgaard G.H."/>
            <person name="Boussaha M."/>
            <person name="Quillet E."/>
            <person name="Guyomard R."/>
            <person name="Galiana D."/>
            <person name="Bobe J."/>
            <person name="Volff J.N."/>
            <person name="Genet C."/>
            <person name="Wincker P."/>
            <person name="Jaillon O."/>
            <person name="Roest Crollius H."/>
            <person name="Guiguen Y."/>
        </authorList>
    </citation>
    <scope>NUCLEOTIDE SEQUENCE [LARGE SCALE GENOMIC DNA]</scope>
</reference>
<proteinExistence type="predicted"/>
<gene>
    <name evidence="2" type="ORF">GSONMT00024057001</name>
</gene>
<sequence>MMYVIPRDVLVEYVLFFLITKPFFSLYSFWEEGEPNNHIDEDCGYIVKTRKLERKAVSSWYDAPCTMYWPFICEIEM</sequence>
<dbReference type="Pfam" id="PF00059">
    <property type="entry name" value="Lectin_C"/>
    <property type="match status" value="1"/>
</dbReference>
<dbReference type="SUPFAM" id="SSF56436">
    <property type="entry name" value="C-type lectin-like"/>
    <property type="match status" value="1"/>
</dbReference>
<name>A0A060WIN4_ONCMY</name>
<evidence type="ECO:0000313" key="2">
    <source>
        <dbReference type="EMBL" id="CDQ67148.1"/>
    </source>
</evidence>
<dbReference type="InterPro" id="IPR016187">
    <property type="entry name" value="CTDL_fold"/>
</dbReference>
<accession>A0A060WIN4</accession>
<dbReference type="InterPro" id="IPR001304">
    <property type="entry name" value="C-type_lectin-like"/>
</dbReference>
<dbReference type="Proteomes" id="UP000193380">
    <property type="component" value="Unassembled WGS sequence"/>
</dbReference>
<feature type="domain" description="C-type lectin" evidence="1">
    <location>
        <begin position="27"/>
        <end position="74"/>
    </location>
</feature>
<dbReference type="AlphaFoldDB" id="A0A060WIN4"/>
<reference evidence="2" key="2">
    <citation type="submission" date="2014-03" db="EMBL/GenBank/DDBJ databases">
        <authorList>
            <person name="Genoscope - CEA"/>
        </authorList>
    </citation>
    <scope>NUCLEOTIDE SEQUENCE</scope>
</reference>
<dbReference type="STRING" id="8022.A0A060WIN4"/>
<dbReference type="EMBL" id="FR904574">
    <property type="protein sequence ID" value="CDQ67148.1"/>
    <property type="molecule type" value="Genomic_DNA"/>
</dbReference>
<dbReference type="InterPro" id="IPR016186">
    <property type="entry name" value="C-type_lectin-like/link_sf"/>
</dbReference>
<dbReference type="PaxDb" id="8022-A0A060WIN4"/>
<dbReference type="PROSITE" id="PS50041">
    <property type="entry name" value="C_TYPE_LECTIN_2"/>
    <property type="match status" value="1"/>
</dbReference>
<dbReference type="Gene3D" id="3.10.100.10">
    <property type="entry name" value="Mannose-Binding Protein A, subunit A"/>
    <property type="match status" value="1"/>
</dbReference>
<evidence type="ECO:0000313" key="3">
    <source>
        <dbReference type="Proteomes" id="UP000193380"/>
    </source>
</evidence>
<protein>
    <recommendedName>
        <fullName evidence="1">C-type lectin domain-containing protein</fullName>
    </recommendedName>
</protein>
<evidence type="ECO:0000259" key="1">
    <source>
        <dbReference type="PROSITE" id="PS50041"/>
    </source>
</evidence>